<gene>
    <name evidence="2" type="ORF">CYFA0S_05e04390g</name>
</gene>
<protein>
    <submittedName>
        <fullName evidence="2">CYFA0S05e04390g1_1</fullName>
    </submittedName>
</protein>
<evidence type="ECO:0000313" key="2">
    <source>
        <dbReference type="EMBL" id="CDR40778.1"/>
    </source>
</evidence>
<evidence type="ECO:0000256" key="1">
    <source>
        <dbReference type="SAM" id="MobiDB-lite"/>
    </source>
</evidence>
<dbReference type="AlphaFoldDB" id="A0A061AUB9"/>
<proteinExistence type="predicted"/>
<feature type="region of interest" description="Disordered" evidence="1">
    <location>
        <begin position="70"/>
        <end position="149"/>
    </location>
</feature>
<dbReference type="VEuPathDB" id="FungiDB:BON22_2081"/>
<accession>A0A061AUB9</accession>
<feature type="compositionally biased region" description="Low complexity" evidence="1">
    <location>
        <begin position="75"/>
        <end position="85"/>
    </location>
</feature>
<feature type="compositionally biased region" description="Polar residues" evidence="1">
    <location>
        <begin position="126"/>
        <end position="136"/>
    </location>
</feature>
<reference evidence="2" key="1">
    <citation type="journal article" date="2014" name="Genome Announc.">
        <title>Genome sequence of the yeast Cyberlindnera fabianii (Hansenula fabianii).</title>
        <authorList>
            <person name="Freel K.C."/>
            <person name="Sarilar V."/>
            <person name="Neuveglise C."/>
            <person name="Devillers H."/>
            <person name="Friedrich A."/>
            <person name="Schacherer J."/>
        </authorList>
    </citation>
    <scope>NUCLEOTIDE SEQUENCE</scope>
    <source>
        <strain evidence="2">YJS4271</strain>
    </source>
</reference>
<feature type="compositionally biased region" description="Basic residues" evidence="1">
    <location>
        <begin position="86"/>
        <end position="102"/>
    </location>
</feature>
<sequence length="187" mass="20623">MMRNFLLPSIRGLFGSSKHKTINTETEKDSQMPRTALPIPVPFCHLGHKKEELQTKHIKVITRQDIINGTYALDSPSSGSTSSTKTHTKQKRSHSHRRHSISHRSPPSSLRGTSPVTPAARHNSAPAITTTTNDSISRSKDSKLQKTAQIKTRHTFGGIDDALMLVPLPLGRMTTRDSDISEASGFH</sequence>
<name>A0A061AUB9_CYBFA</name>
<dbReference type="EMBL" id="LK052890">
    <property type="protein sequence ID" value="CDR40778.1"/>
    <property type="molecule type" value="Genomic_DNA"/>
</dbReference>
<organism evidence="2">
    <name type="scientific">Cyberlindnera fabianii</name>
    <name type="common">Yeast</name>
    <name type="synonym">Hansenula fabianii</name>
    <dbReference type="NCBI Taxonomy" id="36022"/>
    <lineage>
        <taxon>Eukaryota</taxon>
        <taxon>Fungi</taxon>
        <taxon>Dikarya</taxon>
        <taxon>Ascomycota</taxon>
        <taxon>Saccharomycotina</taxon>
        <taxon>Saccharomycetes</taxon>
        <taxon>Phaffomycetales</taxon>
        <taxon>Phaffomycetaceae</taxon>
        <taxon>Cyberlindnera</taxon>
    </lineage>
</organism>